<dbReference type="PANTHER" id="PTHR32092:SF14">
    <property type="entry name" value="MALTOSE-6'-PHOSPHATE GLUCOSIDASE"/>
    <property type="match status" value="1"/>
</dbReference>
<feature type="active site" description="Proton acceptor" evidence="7">
    <location>
        <position position="266"/>
    </location>
</feature>
<feature type="binding site" evidence="8">
    <location>
        <position position="148"/>
    </location>
    <ligand>
        <name>substrate</name>
    </ligand>
</feature>
<dbReference type="GO" id="GO:0046872">
    <property type="term" value="F:metal ion binding"/>
    <property type="evidence" value="ECO:0007669"/>
    <property type="project" value="UniProtKB-KW"/>
</dbReference>
<evidence type="ECO:0000313" key="13">
    <source>
        <dbReference type="EMBL" id="TRZ38063.1"/>
    </source>
</evidence>
<evidence type="ECO:0000256" key="1">
    <source>
        <dbReference type="ARBA" id="ARBA00010141"/>
    </source>
</evidence>
<proteinExistence type="inferred from homology"/>
<dbReference type="GO" id="GO:0005975">
    <property type="term" value="P:carbohydrate metabolic process"/>
    <property type="evidence" value="ECO:0007669"/>
    <property type="project" value="InterPro"/>
</dbReference>
<evidence type="ECO:0000313" key="14">
    <source>
        <dbReference type="Proteomes" id="UP000319837"/>
    </source>
</evidence>
<keyword evidence="9" id="KW-0533">Nickel</keyword>
<evidence type="ECO:0000256" key="11">
    <source>
        <dbReference type="RuleBase" id="RU361152"/>
    </source>
</evidence>
<dbReference type="SUPFAM" id="SSF56327">
    <property type="entry name" value="LDH C-terminal domain-like"/>
    <property type="match status" value="1"/>
</dbReference>
<evidence type="ECO:0000259" key="12">
    <source>
        <dbReference type="Pfam" id="PF11975"/>
    </source>
</evidence>
<feature type="binding site" evidence="8">
    <location>
        <position position="93"/>
    </location>
    <ligand>
        <name>substrate</name>
    </ligand>
</feature>
<dbReference type="InterPro" id="IPR015955">
    <property type="entry name" value="Lactate_DH/Glyco_Ohase_4_C"/>
</dbReference>
<dbReference type="AlphaFoldDB" id="A0A553SM43"/>
<feature type="binding site" evidence="9">
    <location>
        <position position="170"/>
    </location>
    <ligand>
        <name>Mn(2+)</name>
        <dbReference type="ChEBI" id="CHEBI:29035"/>
    </ligand>
</feature>
<evidence type="ECO:0000256" key="9">
    <source>
        <dbReference type="PIRSR" id="PIRSR601088-3"/>
    </source>
</evidence>
<evidence type="ECO:0000256" key="3">
    <source>
        <dbReference type="ARBA" id="ARBA00022801"/>
    </source>
</evidence>
<dbReference type="CDD" id="cd05298">
    <property type="entry name" value="GH4_GlvA_pagL_like"/>
    <property type="match status" value="1"/>
</dbReference>
<gene>
    <name evidence="13" type="ORF">CEQ21_21870</name>
</gene>
<organism evidence="13 14">
    <name type="scientific">Niallia circulans</name>
    <name type="common">Bacillus circulans</name>
    <dbReference type="NCBI Taxonomy" id="1397"/>
    <lineage>
        <taxon>Bacteria</taxon>
        <taxon>Bacillati</taxon>
        <taxon>Bacillota</taxon>
        <taxon>Bacilli</taxon>
        <taxon>Bacillales</taxon>
        <taxon>Bacillaceae</taxon>
        <taxon>Niallia</taxon>
    </lineage>
</organism>
<feature type="binding site" evidence="8">
    <location>
        <position position="286"/>
    </location>
    <ligand>
        <name>substrate</name>
    </ligand>
</feature>
<accession>A0A553SM43</accession>
<keyword evidence="5 9" id="KW-0464">Manganese</keyword>
<dbReference type="RefSeq" id="WP_185766336.1">
    <property type="nucleotide sequence ID" value="NZ_RIBP01000004.1"/>
</dbReference>
<keyword evidence="4 11" id="KW-0520">NAD</keyword>
<dbReference type="EMBL" id="RIBP01000004">
    <property type="protein sequence ID" value="TRZ38063.1"/>
    <property type="molecule type" value="Genomic_DNA"/>
</dbReference>
<comment type="similarity">
    <text evidence="1 11">Belongs to the glycosyl hydrolase 4 family.</text>
</comment>
<dbReference type="PANTHER" id="PTHR32092">
    <property type="entry name" value="6-PHOSPHO-BETA-GLUCOSIDASE-RELATED"/>
    <property type="match status" value="1"/>
</dbReference>
<dbReference type="GO" id="GO:0004553">
    <property type="term" value="F:hydrolase activity, hydrolyzing O-glycosyl compounds"/>
    <property type="evidence" value="ECO:0007669"/>
    <property type="project" value="InterPro"/>
</dbReference>
<dbReference type="InterPro" id="IPR001088">
    <property type="entry name" value="Glyco_hydro_4"/>
</dbReference>
<dbReference type="GO" id="GO:0016616">
    <property type="term" value="F:oxidoreductase activity, acting on the CH-OH group of donors, NAD or NADP as acceptor"/>
    <property type="evidence" value="ECO:0007669"/>
    <property type="project" value="InterPro"/>
</dbReference>
<keyword evidence="3 11" id="KW-0378">Hydrolase</keyword>
<dbReference type="Proteomes" id="UP000319837">
    <property type="component" value="Unassembled WGS sequence"/>
</dbReference>
<name>A0A553SM43_NIACI</name>
<reference evidence="14" key="1">
    <citation type="submission" date="2018-10" db="EMBL/GenBank/DDBJ databases">
        <title>FDA dAtabase for Regulatory Grade micrObial Sequences (FDA-ARGOS): Supporting development and validation of Infectious Disease Dx tests.</title>
        <authorList>
            <person name="Minogue T."/>
            <person name="Wolcott M."/>
            <person name="Wasieloski L."/>
            <person name="Aguilar W."/>
            <person name="Moore D."/>
            <person name="Tallon L."/>
            <person name="Sadzewicz L."/>
            <person name="Sengamalay N."/>
            <person name="Ott S."/>
            <person name="Godinez A."/>
            <person name="Nagaraj S."/>
            <person name="Vavikolanu K."/>
            <person name="Vyas G."/>
            <person name="Nadendla S."/>
            <person name="George J."/>
            <person name="Sichtig H."/>
        </authorList>
    </citation>
    <scope>NUCLEOTIDE SEQUENCE [LARGE SCALE GENOMIC DNA]</scope>
    <source>
        <strain evidence="14">FDAARGOS_343</strain>
    </source>
</reference>
<evidence type="ECO:0000256" key="6">
    <source>
        <dbReference type="ARBA" id="ARBA00023295"/>
    </source>
</evidence>
<dbReference type="SUPFAM" id="SSF51735">
    <property type="entry name" value="NAD(P)-binding Rossmann-fold domains"/>
    <property type="match status" value="1"/>
</dbReference>
<keyword evidence="9" id="KW-0408">Iron</keyword>
<evidence type="ECO:0000256" key="5">
    <source>
        <dbReference type="ARBA" id="ARBA00023211"/>
    </source>
</evidence>
<dbReference type="Pfam" id="PF11975">
    <property type="entry name" value="Glyco_hydro_4C"/>
    <property type="match status" value="1"/>
</dbReference>
<evidence type="ECO:0000256" key="10">
    <source>
        <dbReference type="PIRSR" id="PIRSR601088-4"/>
    </source>
</evidence>
<keyword evidence="2 9" id="KW-0479">Metal-binding</keyword>
<dbReference type="Gene3D" id="3.90.110.10">
    <property type="entry name" value="Lactate dehydrogenase/glycoside hydrolase, family 4, C-terminal"/>
    <property type="match status" value="1"/>
</dbReference>
<dbReference type="STRING" id="1397.ABW02_24140"/>
<feature type="site" description="Increases basicity of active site Tyr" evidence="10">
    <location>
        <position position="109"/>
    </location>
</feature>
<dbReference type="PRINTS" id="PR00732">
    <property type="entry name" value="GLHYDRLASE4"/>
</dbReference>
<evidence type="ECO:0000256" key="8">
    <source>
        <dbReference type="PIRSR" id="PIRSR601088-2"/>
    </source>
</evidence>
<feature type="active site" description="Proton donor" evidence="7">
    <location>
        <position position="171"/>
    </location>
</feature>
<feature type="domain" description="Glycosyl hydrolase family 4 C-terminal" evidence="12">
    <location>
        <begin position="195"/>
        <end position="416"/>
    </location>
</feature>
<comment type="caution">
    <text evidence="13">The sequence shown here is derived from an EMBL/GenBank/DDBJ whole genome shotgun (WGS) entry which is preliminary data.</text>
</comment>
<evidence type="ECO:0000256" key="4">
    <source>
        <dbReference type="ARBA" id="ARBA00023027"/>
    </source>
</evidence>
<dbReference type="InterPro" id="IPR022616">
    <property type="entry name" value="Glyco_hydro_4_C"/>
</dbReference>
<keyword evidence="9" id="KW-0170">Cobalt</keyword>
<comment type="cofactor">
    <cofactor evidence="11">
        <name>NAD(+)</name>
        <dbReference type="ChEBI" id="CHEBI:57540"/>
    </cofactor>
    <text evidence="11">Binds 1 NAD(+) per subunit.</text>
</comment>
<evidence type="ECO:0000256" key="2">
    <source>
        <dbReference type="ARBA" id="ARBA00022723"/>
    </source>
</evidence>
<sequence length="451" mass="50591">MKKYILAVAGGGSTYTPGIIRSLMDRLEDLPLSEIRFYDIDGARQAKVVVAAKAVIAEYTDSIVVTDTTDPQTAFEDADFVFAQMRVGKYALRELDEKIPLSHNVVGQETCGPGGLAYGLRTIAPMIELIDYVEQYAKETAWIVNYSNPASIVAEGVRKLRPKARVLNICDMPVATMRNIAAILGVERDELVVNYFGLNHFGWFTRIEVDGIDRLANVREHVYQHGLLTEDVSKIDYRHADSSWIKTFKNIKLIMDHFPEYLPNPYLQYYLFPDHIVETSNKDYTRANEVMDGREKTLFETVEKFEETGILEDSFAVGVHGTFIVDVTVSIAQNLGKRYVVMTENNGTIPNLPADAMIEVPAFITADGPKPEFVGDIPYFYKAMIEQQLASEKILVEAIIEGSYEKALQAFTLNKTLPSAKVAKAVLDDLIAANKDFWPTLKKEYKEGSLV</sequence>
<dbReference type="Gene3D" id="3.40.50.720">
    <property type="entry name" value="NAD(P)-binding Rossmann-like Domain"/>
    <property type="match status" value="1"/>
</dbReference>
<protein>
    <submittedName>
        <fullName evidence="13">6-phospho-alpha-glucosidase</fullName>
    </submittedName>
</protein>
<dbReference type="InterPro" id="IPR036291">
    <property type="entry name" value="NAD(P)-bd_dom_sf"/>
</dbReference>
<keyword evidence="6 11" id="KW-0326">Glycosidase</keyword>
<dbReference type="Pfam" id="PF02056">
    <property type="entry name" value="Glyco_hydro_4"/>
    <property type="match status" value="1"/>
</dbReference>
<evidence type="ECO:0000256" key="7">
    <source>
        <dbReference type="PIRSR" id="PIRSR601088-1"/>
    </source>
</evidence>
<feature type="binding site" evidence="9">
    <location>
        <position position="200"/>
    </location>
    <ligand>
        <name>Mn(2+)</name>
        <dbReference type="ChEBI" id="CHEBI:29035"/>
    </ligand>
</feature>